<reference evidence="1" key="1">
    <citation type="submission" date="2022-02" db="EMBL/GenBank/DDBJ databases">
        <title>Plant Genome Project.</title>
        <authorList>
            <person name="Zhang R.-G."/>
        </authorList>
    </citation>
    <scope>NUCLEOTIDE SEQUENCE</scope>
    <source>
        <strain evidence="1">AT1</strain>
    </source>
</reference>
<name>A0ACC0NE53_RHOML</name>
<protein>
    <submittedName>
        <fullName evidence="1">Uncharacterized protein</fullName>
    </submittedName>
</protein>
<sequence length="216" mass="24296">MILVSLSRTCTYAEDKRGPAADPTGHGTGFQIFDNTLTGNTVNRSYLSSSNYALLFMPRVTQSIGKKGKSQGILRLNRFKEGLSRSCRLISFSTRLSASVGIRACTRFQIMARQEVRDGHYVVAKDVNEGDDATQGAQLGVWFQQIKDMHKALVKWAALIIDNQPHCYLLNSCSFMEEATVRWPFTSKVILDPVVDWNKPPLFDEEIEIFQVKEAL</sequence>
<proteinExistence type="predicted"/>
<dbReference type="EMBL" id="CM046393">
    <property type="protein sequence ID" value="KAI8550902.1"/>
    <property type="molecule type" value="Genomic_DNA"/>
</dbReference>
<comment type="caution">
    <text evidence="1">The sequence shown here is derived from an EMBL/GenBank/DDBJ whole genome shotgun (WGS) entry which is preliminary data.</text>
</comment>
<dbReference type="Proteomes" id="UP001062846">
    <property type="component" value="Chromosome 6"/>
</dbReference>
<accession>A0ACC0NE53</accession>
<evidence type="ECO:0000313" key="1">
    <source>
        <dbReference type="EMBL" id="KAI8550902.1"/>
    </source>
</evidence>
<organism evidence="1 2">
    <name type="scientific">Rhododendron molle</name>
    <name type="common">Chinese azalea</name>
    <name type="synonym">Azalea mollis</name>
    <dbReference type="NCBI Taxonomy" id="49168"/>
    <lineage>
        <taxon>Eukaryota</taxon>
        <taxon>Viridiplantae</taxon>
        <taxon>Streptophyta</taxon>
        <taxon>Embryophyta</taxon>
        <taxon>Tracheophyta</taxon>
        <taxon>Spermatophyta</taxon>
        <taxon>Magnoliopsida</taxon>
        <taxon>eudicotyledons</taxon>
        <taxon>Gunneridae</taxon>
        <taxon>Pentapetalae</taxon>
        <taxon>asterids</taxon>
        <taxon>Ericales</taxon>
        <taxon>Ericaceae</taxon>
        <taxon>Ericoideae</taxon>
        <taxon>Rhodoreae</taxon>
        <taxon>Rhododendron</taxon>
    </lineage>
</organism>
<keyword evidence="2" id="KW-1185">Reference proteome</keyword>
<evidence type="ECO:0000313" key="2">
    <source>
        <dbReference type="Proteomes" id="UP001062846"/>
    </source>
</evidence>
<gene>
    <name evidence="1" type="ORF">RHMOL_Rhmol06G0143400</name>
</gene>